<feature type="region of interest" description="Disordered" evidence="7">
    <location>
        <begin position="159"/>
        <end position="233"/>
    </location>
</feature>
<dbReference type="Gene3D" id="1.10.20.10">
    <property type="entry name" value="Histone, subunit A"/>
    <property type="match status" value="1"/>
</dbReference>
<comment type="similarity">
    <text evidence="2">Belongs to the TAF4 family.</text>
</comment>
<comment type="subcellular location">
    <subcellularLocation>
        <location evidence="1">Nucleus</location>
    </subcellularLocation>
</comment>
<gene>
    <name evidence="10" type="primary">LOC116193072</name>
</gene>
<evidence type="ECO:0000313" key="10">
    <source>
        <dbReference type="RefSeq" id="XP_031377685.1"/>
    </source>
</evidence>
<dbReference type="Proteomes" id="UP000515151">
    <property type="component" value="Chromosome 1"/>
</dbReference>
<dbReference type="GO" id="GO:0003677">
    <property type="term" value="F:DNA binding"/>
    <property type="evidence" value="ECO:0007669"/>
    <property type="project" value="TreeGrafter"/>
</dbReference>
<dbReference type="GO" id="GO:0006367">
    <property type="term" value="P:transcription initiation at RNA polymerase II promoter"/>
    <property type="evidence" value="ECO:0007669"/>
    <property type="project" value="TreeGrafter"/>
</dbReference>
<reference evidence="10" key="2">
    <citation type="submission" date="2025-08" db="UniProtKB">
        <authorList>
            <consortium name="RefSeq"/>
        </authorList>
    </citation>
    <scope>IDENTIFICATION</scope>
    <source>
        <tissue evidence="10">Leaf</tissue>
    </source>
</reference>
<feature type="compositionally biased region" description="Basic and acidic residues" evidence="7">
    <location>
        <begin position="160"/>
        <end position="178"/>
    </location>
</feature>
<dbReference type="GO" id="GO:0005669">
    <property type="term" value="C:transcription factor TFIID complex"/>
    <property type="evidence" value="ECO:0007669"/>
    <property type="project" value="InterPro"/>
</dbReference>
<reference evidence="9" key="1">
    <citation type="journal article" date="2020" name="Plant Biotechnol. J.">
        <title>The pomegranate (Punica granatum L.) draft genome dissects genetic divergence between soft- and hard-seeded cultivars.</title>
        <authorList>
            <person name="Luo X."/>
            <person name="Li H."/>
            <person name="Wu Z."/>
            <person name="Yao W."/>
            <person name="Zhao P."/>
            <person name="Cao D."/>
            <person name="Yu H."/>
            <person name="Li K."/>
            <person name="Poudel K."/>
            <person name="Zhao D."/>
            <person name="Zhang F."/>
            <person name="Xia X."/>
            <person name="Chen L."/>
            <person name="Wang Q."/>
            <person name="Jing D."/>
            <person name="Cao S."/>
        </authorList>
    </citation>
    <scope>NUCLEOTIDE SEQUENCE [LARGE SCALE GENOMIC DNA]</scope>
    <source>
        <strain evidence="9">cv. Tunisia</strain>
    </source>
</reference>
<evidence type="ECO:0000256" key="7">
    <source>
        <dbReference type="SAM" id="MobiDB-lite"/>
    </source>
</evidence>
<evidence type="ECO:0000256" key="4">
    <source>
        <dbReference type="ARBA" id="ARBA00023163"/>
    </source>
</evidence>
<evidence type="ECO:0000256" key="3">
    <source>
        <dbReference type="ARBA" id="ARBA00023015"/>
    </source>
</evidence>
<feature type="compositionally biased region" description="Basic and acidic residues" evidence="7">
    <location>
        <begin position="394"/>
        <end position="407"/>
    </location>
</feature>
<dbReference type="InterPro" id="IPR009072">
    <property type="entry name" value="Histone-fold"/>
</dbReference>
<dbReference type="FunFam" id="1.10.20.10:FF:000015">
    <property type="entry name" value="Transcription initiation factor TFIID subunit 4B"/>
    <property type="match status" value="1"/>
</dbReference>
<dbReference type="GO" id="GO:0016251">
    <property type="term" value="F:RNA polymerase II general transcription initiation factor activity"/>
    <property type="evidence" value="ECO:0007669"/>
    <property type="project" value="TreeGrafter"/>
</dbReference>
<keyword evidence="4" id="KW-0804">Transcription</keyword>
<protein>
    <submittedName>
        <fullName evidence="10">Transcription initiation factor TFIID subunit 4b-like</fullName>
    </submittedName>
</protein>
<keyword evidence="3" id="KW-0805">Transcription regulation</keyword>
<name>A0A6P8C4N7_PUNGR</name>
<feature type="domain" description="RST" evidence="8">
    <location>
        <begin position="53"/>
        <end position="124"/>
    </location>
</feature>
<sequence>MQHNLQPGLAAETGLEIPRNTRMQVTGKNPIPLGDSQYFKLQRMSSQQAVRPVQTTTTKFPFAKLFPFILPQLDKDRAMQLEALYEKLKKNEIARDQFVRMMGGLVGNEMLKLAAAKLSAQPGVHRSEIQVQISIPKDHTGRVVGLPIEPQTVNLLHQKSSAEENKSSHLSKESEENKSSPSLSVPVHPYKERNAPITRDTGRSVSIQLSSQMTSSPAAMNGSSLTKKPYFGQNKPLEMPDTSLQPLSKKQKISGPIEDLSIEELNDVTAVSGVNLREEAEQLLPRPREDSQVSEGSLRAVREEKEKLLLEKVPLQKKLAEIMAKCGMKNVSKDVERCLSLSVEERMREFLCNLIRYSKQRVDVEKHNRKIVITSDIHQHLMILNRRAKEELEKKEAEAEKQRKLSEPESNSGLDGKKEKDESRGKSRKVNKQEDDKMRTTAANFAARAAVGGDDLLSKWQLMAEQAQQRREGVSQFSGKSSLTFGRITADSRGSERGHASLIASGAVRKQGKNQTAAPQQGVSRSISIKDVISVLEREPQMSKSTLMYKLYNRTPSNPARDS</sequence>
<dbReference type="CDD" id="cd08045">
    <property type="entry name" value="HFD_TAF4"/>
    <property type="match status" value="1"/>
</dbReference>
<dbReference type="InterPro" id="IPR045144">
    <property type="entry name" value="TAF4"/>
</dbReference>
<evidence type="ECO:0000313" key="9">
    <source>
        <dbReference type="Proteomes" id="UP000515151"/>
    </source>
</evidence>
<dbReference type="RefSeq" id="XP_031377685.1">
    <property type="nucleotide sequence ID" value="XM_031521825.1"/>
</dbReference>
<evidence type="ECO:0000256" key="1">
    <source>
        <dbReference type="ARBA" id="ARBA00004123"/>
    </source>
</evidence>
<evidence type="ECO:0000256" key="6">
    <source>
        <dbReference type="ARBA" id="ARBA00058775"/>
    </source>
</evidence>
<dbReference type="GeneID" id="116193072"/>
<dbReference type="InterPro" id="IPR007900">
    <property type="entry name" value="TAF4_C"/>
</dbReference>
<dbReference type="AlphaFoldDB" id="A0A6P8C4N7"/>
<feature type="compositionally biased region" description="Polar residues" evidence="7">
    <location>
        <begin position="203"/>
        <end position="226"/>
    </location>
</feature>
<evidence type="ECO:0000256" key="5">
    <source>
        <dbReference type="ARBA" id="ARBA00023242"/>
    </source>
</evidence>
<dbReference type="PANTHER" id="PTHR15138:SF14">
    <property type="entry name" value="TRANSCRIPTION INITIATION FACTOR TFIID SUBUNIT 4"/>
    <property type="match status" value="1"/>
</dbReference>
<comment type="function">
    <text evidence="6">TAFs are components of the transcription factor IID (TFIID) complex that is essential for mediating regulation of RNA polymerase transcription.</text>
</comment>
<dbReference type="InterPro" id="IPR022003">
    <property type="entry name" value="RST"/>
</dbReference>
<evidence type="ECO:0000256" key="2">
    <source>
        <dbReference type="ARBA" id="ARBA00006178"/>
    </source>
</evidence>
<dbReference type="GO" id="GO:0046982">
    <property type="term" value="F:protein heterodimerization activity"/>
    <property type="evidence" value="ECO:0007669"/>
    <property type="project" value="InterPro"/>
</dbReference>
<dbReference type="PANTHER" id="PTHR15138">
    <property type="entry name" value="TRANSCRIPTION INITIATION FACTOR TFIID SUBUNIT 4"/>
    <property type="match status" value="1"/>
</dbReference>
<accession>A0A6P8C4N7</accession>
<feature type="compositionally biased region" description="Basic and acidic residues" evidence="7">
    <location>
        <begin position="415"/>
        <end position="439"/>
    </location>
</feature>
<proteinExistence type="inferred from homology"/>
<dbReference type="PROSITE" id="PS51879">
    <property type="entry name" value="RST"/>
    <property type="match status" value="1"/>
</dbReference>
<evidence type="ECO:0000259" key="8">
    <source>
        <dbReference type="PROSITE" id="PS51879"/>
    </source>
</evidence>
<dbReference type="OrthoDB" id="21060at2759"/>
<feature type="region of interest" description="Disordered" evidence="7">
    <location>
        <begin position="394"/>
        <end position="439"/>
    </location>
</feature>
<keyword evidence="5" id="KW-0539">Nucleus</keyword>
<keyword evidence="9" id="KW-1185">Reference proteome</keyword>
<dbReference type="Pfam" id="PF05236">
    <property type="entry name" value="TAF4"/>
    <property type="match status" value="1"/>
</dbReference>
<organism evidence="9 10">
    <name type="scientific">Punica granatum</name>
    <name type="common">Pomegranate</name>
    <dbReference type="NCBI Taxonomy" id="22663"/>
    <lineage>
        <taxon>Eukaryota</taxon>
        <taxon>Viridiplantae</taxon>
        <taxon>Streptophyta</taxon>
        <taxon>Embryophyta</taxon>
        <taxon>Tracheophyta</taxon>
        <taxon>Spermatophyta</taxon>
        <taxon>Magnoliopsida</taxon>
        <taxon>eudicotyledons</taxon>
        <taxon>Gunneridae</taxon>
        <taxon>Pentapetalae</taxon>
        <taxon>rosids</taxon>
        <taxon>malvids</taxon>
        <taxon>Myrtales</taxon>
        <taxon>Lythraceae</taxon>
        <taxon>Punica</taxon>
    </lineage>
</organism>
<dbReference type="Pfam" id="PF12174">
    <property type="entry name" value="RST"/>
    <property type="match status" value="1"/>
</dbReference>